<feature type="region of interest" description="Disordered" evidence="2">
    <location>
        <begin position="352"/>
        <end position="402"/>
    </location>
</feature>
<dbReference type="CDD" id="cd14703">
    <property type="entry name" value="bZIP_plant_RF2"/>
    <property type="match status" value="1"/>
</dbReference>
<dbReference type="EMBL" id="CM010717">
    <property type="protein sequence ID" value="RZC54621.1"/>
    <property type="molecule type" value="Genomic_DNA"/>
</dbReference>
<dbReference type="InterPro" id="IPR004827">
    <property type="entry name" value="bZIP"/>
</dbReference>
<dbReference type="GO" id="GO:0003700">
    <property type="term" value="F:DNA-binding transcription factor activity"/>
    <property type="evidence" value="ECO:0007669"/>
    <property type="project" value="InterPro"/>
</dbReference>
<evidence type="ECO:0000313" key="5">
    <source>
        <dbReference type="Proteomes" id="UP000316621"/>
    </source>
</evidence>
<gene>
    <name evidence="4" type="ORF">C5167_013467</name>
</gene>
<accession>A0A4Y7J3V5</accession>
<dbReference type="SUPFAM" id="SSF57959">
    <property type="entry name" value="Leucine zipper domain"/>
    <property type="match status" value="1"/>
</dbReference>
<dbReference type="PANTHER" id="PTHR46835:SF3">
    <property type="entry name" value="BASIC-LEUCINE ZIPPER (BZIP) TRANSCRIPTION FACTOR FAMILY PROTEIN"/>
    <property type="match status" value="1"/>
</dbReference>
<feature type="region of interest" description="Disordered" evidence="2">
    <location>
        <begin position="173"/>
        <end position="242"/>
    </location>
</feature>
<dbReference type="Gramene" id="RZC54621">
    <property type="protein sequence ID" value="RZC54621"/>
    <property type="gene ID" value="C5167_013467"/>
</dbReference>
<dbReference type="InterPro" id="IPR046347">
    <property type="entry name" value="bZIP_sf"/>
</dbReference>
<proteinExistence type="predicted"/>
<dbReference type="AlphaFoldDB" id="A0A4Y7J3V5"/>
<keyword evidence="5" id="KW-1185">Reference proteome</keyword>
<dbReference type="GO" id="GO:0005634">
    <property type="term" value="C:nucleus"/>
    <property type="evidence" value="ECO:0007669"/>
    <property type="project" value="UniProtKB-ARBA"/>
</dbReference>
<feature type="compositionally biased region" description="Low complexity" evidence="2">
    <location>
        <begin position="352"/>
        <end position="367"/>
    </location>
</feature>
<dbReference type="InterPro" id="IPR044797">
    <property type="entry name" value="At4g06598-like"/>
</dbReference>
<evidence type="ECO:0000256" key="1">
    <source>
        <dbReference type="SAM" id="Coils"/>
    </source>
</evidence>
<sequence length="402" mass="45467">MANSKGSSNFRNFLHGGQQSLLPPRIPFPSVLTSYIDYGSNSSTSRGVPKPRQGLKHHQRTSSESFLIEEQPSWVEELLNEPETPVRRGHRRSSSDSFTYFDSANASMDSLFQEDNKFKNIASLPRTASGDFDHYRDTNHASFYPELNSFMRQQDRSWETSMNSMAYPGGLPSRCDNTVPHTSGYSCPPQEPAGVSSIPTEKQDQEDSSGPHDPKASSERRDYTKPSSSETDPKRAKQQFAQRSRVRKLQYIAELERNVQALQAEGSEVAAEIEFLDQQGLLLNMENKALKHRLDGLAQEQLIKCCDIYQFGPEISRHTCPIMCDARIPIVEQEMLEREIARLRVLYQQQQLQQHQPQQRAPSAPRRSSSREHLNLDAQFSSLSLKHEAGSGRDPVSGSLRI</sequence>
<evidence type="ECO:0000259" key="3">
    <source>
        <dbReference type="SMART" id="SM00338"/>
    </source>
</evidence>
<dbReference type="SMART" id="SM00338">
    <property type="entry name" value="BRLZ"/>
    <property type="match status" value="1"/>
</dbReference>
<keyword evidence="1" id="KW-0175">Coiled coil</keyword>
<feature type="region of interest" description="Disordered" evidence="2">
    <location>
        <begin position="40"/>
        <end position="66"/>
    </location>
</feature>
<dbReference type="PANTHER" id="PTHR46835">
    <property type="entry name" value="BASIC-LEUCINE ZIPPER (BZIP) TRANSCRIPTION FACTOR FAMILY PROTEIN-RELATED"/>
    <property type="match status" value="1"/>
</dbReference>
<feature type="compositionally biased region" description="Polar residues" evidence="2">
    <location>
        <begin position="175"/>
        <end position="185"/>
    </location>
</feature>
<dbReference type="InterPro" id="IPR044759">
    <property type="entry name" value="bZIP_RF2"/>
</dbReference>
<dbReference type="Gene3D" id="1.20.5.170">
    <property type="match status" value="1"/>
</dbReference>
<protein>
    <recommendedName>
        <fullName evidence="3">BZIP domain-containing protein</fullName>
    </recommendedName>
</protein>
<feature type="compositionally biased region" description="Basic and acidic residues" evidence="2">
    <location>
        <begin position="201"/>
        <end position="224"/>
    </location>
</feature>
<evidence type="ECO:0000256" key="2">
    <source>
        <dbReference type="SAM" id="MobiDB-lite"/>
    </source>
</evidence>
<name>A0A4Y7J3V5_PAPSO</name>
<organism evidence="4 5">
    <name type="scientific">Papaver somniferum</name>
    <name type="common">Opium poppy</name>
    <dbReference type="NCBI Taxonomy" id="3469"/>
    <lineage>
        <taxon>Eukaryota</taxon>
        <taxon>Viridiplantae</taxon>
        <taxon>Streptophyta</taxon>
        <taxon>Embryophyta</taxon>
        <taxon>Tracheophyta</taxon>
        <taxon>Spermatophyta</taxon>
        <taxon>Magnoliopsida</taxon>
        <taxon>Ranunculales</taxon>
        <taxon>Papaveraceae</taxon>
        <taxon>Papaveroideae</taxon>
        <taxon>Papaver</taxon>
    </lineage>
</organism>
<feature type="coiled-coil region" evidence="1">
    <location>
        <begin position="245"/>
        <end position="279"/>
    </location>
</feature>
<evidence type="ECO:0000313" key="4">
    <source>
        <dbReference type="EMBL" id="RZC54621.1"/>
    </source>
</evidence>
<dbReference type="OMA" id="MYPGKHA"/>
<dbReference type="Proteomes" id="UP000316621">
    <property type="component" value="Chromosome 3"/>
</dbReference>
<feature type="domain" description="BZIP" evidence="3">
    <location>
        <begin position="230"/>
        <end position="289"/>
    </location>
</feature>
<reference evidence="4 5" key="1">
    <citation type="journal article" date="2018" name="Science">
        <title>The opium poppy genome and morphinan production.</title>
        <authorList>
            <person name="Guo L."/>
            <person name="Winzer T."/>
            <person name="Yang X."/>
            <person name="Li Y."/>
            <person name="Ning Z."/>
            <person name="He Z."/>
            <person name="Teodor R."/>
            <person name="Lu Y."/>
            <person name="Bowser T.A."/>
            <person name="Graham I.A."/>
            <person name="Ye K."/>
        </authorList>
    </citation>
    <scope>NUCLEOTIDE SEQUENCE [LARGE SCALE GENOMIC DNA]</scope>
    <source>
        <strain evidence="5">cv. HN1</strain>
        <tissue evidence="4">Leaves</tissue>
    </source>
</reference>